<dbReference type="EMBL" id="CM047907">
    <property type="protein sequence ID" value="KAJ0083893.1"/>
    <property type="molecule type" value="Genomic_DNA"/>
</dbReference>
<comment type="caution">
    <text evidence="1">The sequence shown here is derived from an EMBL/GenBank/DDBJ whole genome shotgun (WGS) entry which is preliminary data.</text>
</comment>
<reference evidence="2" key="1">
    <citation type="journal article" date="2023" name="G3 (Bethesda)">
        <title>Genome assembly and association tests identify interacting loci associated with vigor, precocity, and sex in interspecific pistachio rootstocks.</title>
        <authorList>
            <person name="Palmer W."/>
            <person name="Jacygrad E."/>
            <person name="Sagayaradj S."/>
            <person name="Cavanaugh K."/>
            <person name="Han R."/>
            <person name="Bertier L."/>
            <person name="Beede B."/>
            <person name="Kafkas S."/>
            <person name="Golino D."/>
            <person name="Preece J."/>
            <person name="Michelmore R."/>
        </authorList>
    </citation>
    <scope>NUCLEOTIDE SEQUENCE [LARGE SCALE GENOMIC DNA]</scope>
</reference>
<protein>
    <submittedName>
        <fullName evidence="1">Uncharacterized protein</fullName>
    </submittedName>
</protein>
<dbReference type="Proteomes" id="UP001164250">
    <property type="component" value="Chromosome 11"/>
</dbReference>
<organism evidence="1 2">
    <name type="scientific">Pistacia atlantica</name>
    <dbReference type="NCBI Taxonomy" id="434234"/>
    <lineage>
        <taxon>Eukaryota</taxon>
        <taxon>Viridiplantae</taxon>
        <taxon>Streptophyta</taxon>
        <taxon>Embryophyta</taxon>
        <taxon>Tracheophyta</taxon>
        <taxon>Spermatophyta</taxon>
        <taxon>Magnoliopsida</taxon>
        <taxon>eudicotyledons</taxon>
        <taxon>Gunneridae</taxon>
        <taxon>Pentapetalae</taxon>
        <taxon>rosids</taxon>
        <taxon>malvids</taxon>
        <taxon>Sapindales</taxon>
        <taxon>Anacardiaceae</taxon>
        <taxon>Pistacia</taxon>
    </lineage>
</organism>
<proteinExistence type="predicted"/>
<name>A0ACC1ACZ6_9ROSI</name>
<gene>
    <name evidence="1" type="ORF">Patl1_30848</name>
</gene>
<evidence type="ECO:0000313" key="1">
    <source>
        <dbReference type="EMBL" id="KAJ0083893.1"/>
    </source>
</evidence>
<keyword evidence="2" id="KW-1185">Reference proteome</keyword>
<evidence type="ECO:0000313" key="2">
    <source>
        <dbReference type="Proteomes" id="UP001164250"/>
    </source>
</evidence>
<sequence>MAGLNGATTSSVINNNGNNNVVSSGNPLPFVTVGQHPQGATLEKLMFGTITVIDDKLTEGHELGSSVITKAKEFYLASSLDGSSQTMAFTTLFGEHEEDTISFLGVHRMAAHESQVAIVGGTGKYENPQGYATIETLHLTQGQIQHT</sequence>
<accession>A0ACC1ACZ6</accession>